<protein>
    <submittedName>
        <fullName evidence="1">Uncharacterized protein</fullName>
    </submittedName>
</protein>
<dbReference type="Proteomes" id="UP001500483">
    <property type="component" value="Unassembled WGS sequence"/>
</dbReference>
<dbReference type="EMBL" id="BAAAYK010000045">
    <property type="protein sequence ID" value="GAA3366757.1"/>
    <property type="molecule type" value="Genomic_DNA"/>
</dbReference>
<evidence type="ECO:0000313" key="2">
    <source>
        <dbReference type="Proteomes" id="UP001500483"/>
    </source>
</evidence>
<reference evidence="2" key="1">
    <citation type="journal article" date="2019" name="Int. J. Syst. Evol. Microbiol.">
        <title>The Global Catalogue of Microorganisms (GCM) 10K type strain sequencing project: providing services to taxonomists for standard genome sequencing and annotation.</title>
        <authorList>
            <consortium name="The Broad Institute Genomics Platform"/>
            <consortium name="The Broad Institute Genome Sequencing Center for Infectious Disease"/>
            <person name="Wu L."/>
            <person name="Ma J."/>
        </authorList>
    </citation>
    <scope>NUCLEOTIDE SEQUENCE [LARGE SCALE GENOMIC DNA]</scope>
    <source>
        <strain evidence="2">JCM 9687</strain>
    </source>
</reference>
<evidence type="ECO:0000313" key="1">
    <source>
        <dbReference type="EMBL" id="GAA3366757.1"/>
    </source>
</evidence>
<organism evidence="1 2">
    <name type="scientific">Saccharopolyspora gregorii</name>
    <dbReference type="NCBI Taxonomy" id="33914"/>
    <lineage>
        <taxon>Bacteria</taxon>
        <taxon>Bacillati</taxon>
        <taxon>Actinomycetota</taxon>
        <taxon>Actinomycetes</taxon>
        <taxon>Pseudonocardiales</taxon>
        <taxon>Pseudonocardiaceae</taxon>
        <taxon>Saccharopolyspora</taxon>
    </lineage>
</organism>
<proteinExistence type="predicted"/>
<keyword evidence="2" id="KW-1185">Reference proteome</keyword>
<accession>A0ABP6S349</accession>
<name>A0ABP6S349_9PSEU</name>
<comment type="caution">
    <text evidence="1">The sequence shown here is derived from an EMBL/GenBank/DDBJ whole genome shotgun (WGS) entry which is preliminary data.</text>
</comment>
<sequence>MGYRRNVTIQVLPFAHGGHPLMGRADLGVLVPSDADPQVVHVGDAAARASWTSPPTPATT</sequence>
<gene>
    <name evidence="1" type="ORF">GCM10020366_71500</name>
</gene>